<evidence type="ECO:0000256" key="3">
    <source>
        <dbReference type="ARBA" id="ARBA00022692"/>
    </source>
</evidence>
<dbReference type="Proteomes" id="UP000676506">
    <property type="component" value="Chromosome 1"/>
</dbReference>
<evidence type="ECO:0000313" key="11">
    <source>
        <dbReference type="Proteomes" id="UP000676506"/>
    </source>
</evidence>
<keyword evidence="11" id="KW-1185">Reference proteome</keyword>
<feature type="transmembrane region" description="Helical" evidence="8">
    <location>
        <begin position="35"/>
        <end position="59"/>
    </location>
</feature>
<proteinExistence type="predicted"/>
<evidence type="ECO:0000256" key="8">
    <source>
        <dbReference type="SAM" id="Phobius"/>
    </source>
</evidence>
<evidence type="ECO:0000256" key="4">
    <source>
        <dbReference type="ARBA" id="ARBA00022746"/>
    </source>
</evidence>
<protein>
    <submittedName>
        <fullName evidence="10">Lycopene cyclase domain-containing protein</fullName>
    </submittedName>
</protein>
<dbReference type="NCBIfam" id="TIGR03462">
    <property type="entry name" value="CarR_dom_SF"/>
    <property type="match status" value="1"/>
</dbReference>
<name>A0ABX8B9T6_9BACT</name>
<evidence type="ECO:0000256" key="1">
    <source>
        <dbReference type="ARBA" id="ARBA00004141"/>
    </source>
</evidence>
<keyword evidence="3 8" id="KW-0812">Transmembrane</keyword>
<keyword evidence="4" id="KW-0125">Carotenoid biosynthesis</keyword>
<evidence type="ECO:0000313" key="10">
    <source>
        <dbReference type="EMBL" id="QUW02413.1"/>
    </source>
</evidence>
<feature type="transmembrane region" description="Helical" evidence="8">
    <location>
        <begin position="6"/>
        <end position="28"/>
    </location>
</feature>
<keyword evidence="7" id="KW-0413">Isomerase</keyword>
<feature type="domain" description="Lycopene cyclase" evidence="9">
    <location>
        <begin position="5"/>
        <end position="89"/>
    </location>
</feature>
<evidence type="ECO:0000259" key="9">
    <source>
        <dbReference type="Pfam" id="PF18916"/>
    </source>
</evidence>
<comment type="subcellular location">
    <subcellularLocation>
        <location evidence="1">Membrane</location>
        <topology evidence="1">Multi-pass membrane protein</topology>
    </subcellularLocation>
</comment>
<dbReference type="RefSeq" id="WP_211428303.1">
    <property type="nucleotide sequence ID" value="NZ_CP072648.1"/>
</dbReference>
<comment type="pathway">
    <text evidence="2">Carotenoid biosynthesis.</text>
</comment>
<dbReference type="Pfam" id="PF18916">
    <property type="entry name" value="Lycopene_cyc"/>
    <property type="match status" value="1"/>
</dbReference>
<keyword evidence="6 8" id="KW-0472">Membrane</keyword>
<reference evidence="10 11" key="1">
    <citation type="submission" date="2021-03" db="EMBL/GenBank/DDBJ databases">
        <title>Genomic and phenotypic characterization of Chloracidobacterium isolates provides evidence for multiple species.</title>
        <authorList>
            <person name="Saini M.K."/>
            <person name="Costas A.M.G."/>
            <person name="Tank M."/>
            <person name="Bryant D.A."/>
        </authorList>
    </citation>
    <scope>NUCLEOTIDE SEQUENCE [LARGE SCALE GENOMIC DNA]</scope>
    <source>
        <strain evidence="10 11">BV2-C</strain>
    </source>
</reference>
<sequence>MKTNYLFHLLGWMLPIVILQWVIGWRILTRNARAVFVPVIAVGLYFIVADSLAIAEGIWLFDANQILGIHLGIVPLEEVIFFFLTSLLVSQSLVLFLPKELRA</sequence>
<gene>
    <name evidence="10" type="ORF">J8C06_08615</name>
</gene>
<accession>A0ABX8B9T6</accession>
<evidence type="ECO:0000256" key="5">
    <source>
        <dbReference type="ARBA" id="ARBA00022989"/>
    </source>
</evidence>
<organism evidence="10 11">
    <name type="scientific">Chloracidobacterium validum</name>
    <dbReference type="NCBI Taxonomy" id="2821543"/>
    <lineage>
        <taxon>Bacteria</taxon>
        <taxon>Pseudomonadati</taxon>
        <taxon>Acidobacteriota</taxon>
        <taxon>Terriglobia</taxon>
        <taxon>Terriglobales</taxon>
        <taxon>Acidobacteriaceae</taxon>
        <taxon>Chloracidobacterium</taxon>
    </lineage>
</organism>
<dbReference type="InterPro" id="IPR017825">
    <property type="entry name" value="Lycopene_cyclase_dom"/>
</dbReference>
<keyword evidence="5 8" id="KW-1133">Transmembrane helix</keyword>
<evidence type="ECO:0000256" key="7">
    <source>
        <dbReference type="ARBA" id="ARBA00023235"/>
    </source>
</evidence>
<dbReference type="EMBL" id="CP072648">
    <property type="protein sequence ID" value="QUW02413.1"/>
    <property type="molecule type" value="Genomic_DNA"/>
</dbReference>
<evidence type="ECO:0000256" key="2">
    <source>
        <dbReference type="ARBA" id="ARBA00004829"/>
    </source>
</evidence>
<evidence type="ECO:0000256" key="6">
    <source>
        <dbReference type="ARBA" id="ARBA00023136"/>
    </source>
</evidence>